<dbReference type="FunFam" id="2.30.38.10:FF:000001">
    <property type="entry name" value="Non-ribosomal peptide synthetase PvdI"/>
    <property type="match status" value="2"/>
</dbReference>
<protein>
    <submittedName>
        <fullName evidence="6">Non-ribosomal peptide synthetase</fullName>
    </submittedName>
</protein>
<dbReference type="InterPro" id="IPR045851">
    <property type="entry name" value="AMP-bd_C_sf"/>
</dbReference>
<dbReference type="InterPro" id="IPR036736">
    <property type="entry name" value="ACP-like_sf"/>
</dbReference>
<feature type="domain" description="Carrier" evidence="5">
    <location>
        <begin position="4050"/>
        <end position="4125"/>
    </location>
</feature>
<dbReference type="InterPro" id="IPR001031">
    <property type="entry name" value="Thioesterase"/>
</dbReference>
<dbReference type="Pfam" id="PF00501">
    <property type="entry name" value="AMP-binding"/>
    <property type="match status" value="3"/>
</dbReference>
<comment type="cofactor">
    <cofactor evidence="1">
        <name>pantetheine 4'-phosphate</name>
        <dbReference type="ChEBI" id="CHEBI:47942"/>
    </cofactor>
</comment>
<dbReference type="GO" id="GO:0003824">
    <property type="term" value="F:catalytic activity"/>
    <property type="evidence" value="ECO:0007669"/>
    <property type="project" value="InterPro"/>
</dbReference>
<dbReference type="InterPro" id="IPR000873">
    <property type="entry name" value="AMP-dep_synth/lig_dom"/>
</dbReference>
<dbReference type="RefSeq" id="WP_105698366.1">
    <property type="nucleotide sequence ID" value="NZ_CP159260.1"/>
</dbReference>
<keyword evidence="3" id="KW-0596">Phosphopantetheine</keyword>
<feature type="domain" description="Carrier" evidence="5">
    <location>
        <begin position="2544"/>
        <end position="2618"/>
    </location>
</feature>
<dbReference type="InterPro" id="IPR009081">
    <property type="entry name" value="PP-bd_ACP"/>
</dbReference>
<evidence type="ECO:0000256" key="1">
    <source>
        <dbReference type="ARBA" id="ARBA00001957"/>
    </source>
</evidence>
<dbReference type="SUPFAM" id="SSF56801">
    <property type="entry name" value="Acetyl-CoA synthetase-like"/>
    <property type="match status" value="3"/>
</dbReference>
<dbReference type="GO" id="GO:0044550">
    <property type="term" value="P:secondary metabolite biosynthetic process"/>
    <property type="evidence" value="ECO:0007669"/>
    <property type="project" value="UniProtKB-ARBA"/>
</dbReference>
<dbReference type="FunFam" id="1.10.1200.10:FF:000005">
    <property type="entry name" value="Nonribosomal peptide synthetase 1"/>
    <property type="match status" value="3"/>
</dbReference>
<dbReference type="Pfam" id="PF00550">
    <property type="entry name" value="PP-binding"/>
    <property type="match status" value="3"/>
</dbReference>
<dbReference type="InterPro" id="IPR023213">
    <property type="entry name" value="CAT-like_dom_sf"/>
</dbReference>
<evidence type="ECO:0000256" key="4">
    <source>
        <dbReference type="ARBA" id="ARBA00022553"/>
    </source>
</evidence>
<dbReference type="PANTHER" id="PTHR45398:SF1">
    <property type="entry name" value="ENZYME, PUTATIVE (JCVI)-RELATED"/>
    <property type="match status" value="1"/>
</dbReference>
<name>A0A2S9EGC2_9PSED</name>
<evidence type="ECO:0000313" key="6">
    <source>
        <dbReference type="EMBL" id="PRC14191.1"/>
    </source>
</evidence>
<dbReference type="SUPFAM" id="SSF52777">
    <property type="entry name" value="CoA-dependent acyltransferases"/>
    <property type="match status" value="10"/>
</dbReference>
<dbReference type="Gene3D" id="2.30.38.10">
    <property type="entry name" value="Luciferase, Domain 3"/>
    <property type="match status" value="3"/>
</dbReference>
<dbReference type="InterPro" id="IPR025110">
    <property type="entry name" value="AMP-bd_C"/>
</dbReference>
<dbReference type="EMBL" id="PCQL01000024">
    <property type="protein sequence ID" value="PRC14191.1"/>
    <property type="molecule type" value="Genomic_DNA"/>
</dbReference>
<dbReference type="NCBIfam" id="NF004282">
    <property type="entry name" value="PRK05691.1"/>
    <property type="match status" value="4"/>
</dbReference>
<dbReference type="PROSITE" id="PS50075">
    <property type="entry name" value="CARRIER"/>
    <property type="match status" value="3"/>
</dbReference>
<dbReference type="InterPro" id="IPR029058">
    <property type="entry name" value="AB_hydrolase_fold"/>
</dbReference>
<keyword evidence="4" id="KW-0597">Phosphoprotein</keyword>
<dbReference type="Gene3D" id="3.30.300.30">
    <property type="match status" value="3"/>
</dbReference>
<dbReference type="GO" id="GO:0043041">
    <property type="term" value="P:amino acid activation for nonribosomal peptide biosynthetic process"/>
    <property type="evidence" value="ECO:0007669"/>
    <property type="project" value="UniProtKB-ARBA"/>
</dbReference>
<dbReference type="CDD" id="cd19531">
    <property type="entry name" value="LCL_NRPS-like"/>
    <property type="match status" value="1"/>
</dbReference>
<dbReference type="Pfam" id="PF13193">
    <property type="entry name" value="AMP-binding_C"/>
    <property type="match status" value="3"/>
</dbReference>
<evidence type="ECO:0000256" key="2">
    <source>
        <dbReference type="ARBA" id="ARBA00006432"/>
    </source>
</evidence>
<evidence type="ECO:0000256" key="3">
    <source>
        <dbReference type="ARBA" id="ARBA00022450"/>
    </source>
</evidence>
<proteinExistence type="inferred from homology"/>
<dbReference type="NCBIfam" id="NF003417">
    <property type="entry name" value="PRK04813.1"/>
    <property type="match status" value="3"/>
</dbReference>
<dbReference type="InterPro" id="IPR010060">
    <property type="entry name" value="NRPS_synth"/>
</dbReference>
<reference evidence="6 7" key="1">
    <citation type="submission" date="2017-09" db="EMBL/GenBank/DDBJ databases">
        <title>Genomic, metabolic, and phenotypic characteristics of bacterial isolates from the natural microbiome of the model nematode Caenorhabditis elegans.</title>
        <authorList>
            <person name="Zimmermann J."/>
            <person name="Obeng N."/>
            <person name="Yang W."/>
            <person name="Obeng O."/>
            <person name="Kissoyan K."/>
            <person name="Pees B."/>
            <person name="Dirksen P."/>
            <person name="Hoppner M."/>
            <person name="Franke A."/>
            <person name="Rosenstiel P."/>
            <person name="Leippe M."/>
            <person name="Dierking K."/>
            <person name="Kaleta C."/>
            <person name="Schulenburg H."/>
        </authorList>
    </citation>
    <scope>NUCLEOTIDE SEQUENCE [LARGE SCALE GENOMIC DNA]</scope>
    <source>
        <strain evidence="6 7">MYb117</strain>
    </source>
</reference>
<dbReference type="Pfam" id="PF00975">
    <property type="entry name" value="Thioesterase"/>
    <property type="match status" value="1"/>
</dbReference>
<dbReference type="PROSITE" id="PS00012">
    <property type="entry name" value="PHOSPHOPANTETHEINE"/>
    <property type="match status" value="3"/>
</dbReference>
<dbReference type="SMART" id="SM00823">
    <property type="entry name" value="PKS_PP"/>
    <property type="match status" value="3"/>
</dbReference>
<dbReference type="Gene3D" id="1.10.1200.10">
    <property type="entry name" value="ACP-like"/>
    <property type="match status" value="3"/>
</dbReference>
<dbReference type="Gene3D" id="3.30.559.10">
    <property type="entry name" value="Chloramphenicol acetyltransferase-like domain"/>
    <property type="match status" value="5"/>
</dbReference>
<dbReference type="PANTHER" id="PTHR45398">
    <property type="match status" value="1"/>
</dbReference>
<dbReference type="Proteomes" id="UP000238045">
    <property type="component" value="Unassembled WGS sequence"/>
</dbReference>
<dbReference type="Gene3D" id="3.40.50.980">
    <property type="match status" value="6"/>
</dbReference>
<dbReference type="Gene3D" id="3.40.50.1820">
    <property type="entry name" value="alpha/beta hydrolase"/>
    <property type="match status" value="1"/>
</dbReference>
<dbReference type="CDD" id="cd17646">
    <property type="entry name" value="A_NRPS_AB3403-like"/>
    <property type="match status" value="1"/>
</dbReference>
<dbReference type="PROSITE" id="PS00455">
    <property type="entry name" value="AMP_BINDING"/>
    <property type="match status" value="3"/>
</dbReference>
<dbReference type="CDD" id="cd17649">
    <property type="entry name" value="A_NRPS_PvdJ-like"/>
    <property type="match status" value="2"/>
</dbReference>
<dbReference type="FunFam" id="3.40.50.980:FF:000002">
    <property type="entry name" value="Enterobactin synthetase component F"/>
    <property type="match status" value="1"/>
</dbReference>
<dbReference type="CDD" id="cd19543">
    <property type="entry name" value="DCL_NRPS"/>
    <property type="match status" value="2"/>
</dbReference>
<dbReference type="FunFam" id="3.30.559.10:FF:000012">
    <property type="entry name" value="Non-ribosomal peptide synthetase"/>
    <property type="match status" value="1"/>
</dbReference>
<dbReference type="NCBIfam" id="TIGR01733">
    <property type="entry name" value="AA-adenyl-dom"/>
    <property type="match status" value="3"/>
</dbReference>
<dbReference type="Pfam" id="PF00668">
    <property type="entry name" value="Condensation"/>
    <property type="match status" value="5"/>
</dbReference>
<comment type="similarity">
    <text evidence="2">Belongs to the ATP-dependent AMP-binding enzyme family.</text>
</comment>
<organism evidence="6 7">
    <name type="scientific">Pseudomonas poae</name>
    <dbReference type="NCBI Taxonomy" id="200451"/>
    <lineage>
        <taxon>Bacteria</taxon>
        <taxon>Pseudomonadati</taxon>
        <taxon>Pseudomonadota</taxon>
        <taxon>Gammaproteobacteria</taxon>
        <taxon>Pseudomonadales</taxon>
        <taxon>Pseudomonadaceae</taxon>
        <taxon>Pseudomonas</taxon>
    </lineage>
</organism>
<dbReference type="InterPro" id="IPR010071">
    <property type="entry name" value="AA_adenyl_dom"/>
</dbReference>
<dbReference type="GO" id="GO:0031177">
    <property type="term" value="F:phosphopantetheine binding"/>
    <property type="evidence" value="ECO:0007669"/>
    <property type="project" value="InterPro"/>
</dbReference>
<dbReference type="FunFam" id="3.30.300.30:FF:000010">
    <property type="entry name" value="Enterobactin synthetase component F"/>
    <property type="match status" value="3"/>
</dbReference>
<dbReference type="InterPro" id="IPR020845">
    <property type="entry name" value="AMP-binding_CS"/>
</dbReference>
<dbReference type="NCBIfam" id="TIGR01720">
    <property type="entry name" value="NRPS-para261"/>
    <property type="match status" value="2"/>
</dbReference>
<dbReference type="CDD" id="cd19534">
    <property type="entry name" value="E_NRPS"/>
    <property type="match status" value="2"/>
</dbReference>
<accession>A0A2S9EGC2</accession>
<comment type="caution">
    <text evidence="6">The sequence shown here is derived from an EMBL/GenBank/DDBJ whole genome shotgun (WGS) entry which is preliminary data.</text>
</comment>
<dbReference type="FunFam" id="3.40.50.12780:FF:000012">
    <property type="entry name" value="Non-ribosomal peptide synthetase"/>
    <property type="match status" value="1"/>
</dbReference>
<dbReference type="InterPro" id="IPR020806">
    <property type="entry name" value="PKS_PP-bd"/>
</dbReference>
<evidence type="ECO:0000313" key="7">
    <source>
        <dbReference type="Proteomes" id="UP000238045"/>
    </source>
</evidence>
<sequence>MQELLASVGSLSSKERKALAALLKRQGINLYNVAPIFKRPAQEPALLSYAQQRLWFFWQMDPHNTAFNIPAALQLHGALNIEALRQSFEALIERHESLRTTFTQEDAQAVQVIHPSGTFELNVEQALGLTDAQQPATINAFVERESDRPFDLEQGPLLRVSLLKLAEDNHVLLVAMHHIVSDGWSVPIMIEELIQFYQGLVRNEPVTLAPLSVQYADFALWQRHWMEAGEQERQLAYWREQLGGEQPVLQLPMDRPRGAVQSQVGADHSITIDPALVTRLKHLVKGENCTLFMLLLASFQALLHRYSGQAQIRVGVPVANRTRAEAERLIGFFVNTLVLKADIDSHMRFRDLLQQVKSTALAGQAHQDLPFEQLLDALQPERSLSYSPMFQVMLNHQYEDANLAPSIEGLRISNLGSDRRTAQYELTLNTVEVADGLSATLSYATDLFDASTIARISRHWVNLLHAVCDDPARAIGDLPLLDDNERHVLLHDFNVSHFKGGHSQFVQQTLEARAEHAPDAIALLFAGHTLTYDALNRRANRLAHHLIALGVGPEVLVGVAVERSMDMIVGLLAILKAGGAYVPMDPEYPRERLAFMIEDSAISLLLTQATLLEVLPIPEGVHTLLLDQESDWLEACSDANPPCRNEAGHLAYMIYTSGSTGRPKAVCVTHGPLSMHCQAIGELYEMSPADCELHFMSFAFDGAHERWLTSLTHGGRLLIRDNTLWSVEQTYAALEAFGVTVAAFPPVYLQQLAEYAEQFSTPPAVRIYCFGGDAVPNASFELVKRVLQPQFIINGYGPTETVVTPLIWKAGREQSCNAAYAPIGKIVGARTAYVLDADLNPVPLGSAGELYLGGEGLARGYYQRPGLTAERFVVDPFSTEGGRLYRSGDLVRLRGDGVTEYLGRVDHQVKIRGYRIELGEIEACLQAHPAVGEAVVVALDGPTGKQLVGYVLPLDLKLDTLTEQDQDLLRTAIRDHLKGSLPDYMLPKHLVLLASLPLTPNGKLDRKALPTPDFSVTQHHYVAPQTEAQQQLVQIWQDVLKLAQVGITDNFFELGGDSIISIQVVSRARLAGLRLTPKDLFQHQTIHSLAAVAQRVEEQTIDQGPVSGASPLTPIQQIFFGIAVPERHHWNQSFLLTPAQPIVPALLAQALTHLVRHHDALRLTFTEQHGHWQASHNDAATAQDVLWQRQADSTEALLEVCNQAQRSLDLQHGPLLRALLVDMANGEQRLLLLVHHLVVDGVSWRILLEDLQSAYQALLEQRAIALAAKTSSFQAWGEQLQRYATDAALHEELGFWQAHLHDAPDGLPGAHADDDLSGVHAQAVSTRLDKTLTRQLLQQAPAAYRTQVNDLLLSALARVICRWTAQPSALIQLEGHGREDLFEHLDLTRTVGWFTSVFPVKLSPGQQMGDSIKAVKEQLRAIPDKGIGYGVLRYLGDESAQQSLRALATARITFNYLGQFDQSFDADALFTPSSEDSGDNQDVHAPLDNWLSINGQVYGGELQLNWTFSERMFDPVQMQQLADEYSAQLQALVEHCLEIEPGVATPSDFPLAKLNQAQLDNLSIDSRQLQDLYPLSPMQQGMLFHAVYEPEVSAYVNQLAVDMEGLDCARFIQAWRSAVERHDILRTAFLWQEGLAQPLQAVHKRLELDVRQLDWRDQPDVQSALLHLASTDRDAGFDLERAPLLRLTLVRIAEQRYHLIYTNHHILMDGWSNSQLMGEILQSYAGQALSPLVGRFAHYIGWLQRQDPALSEQFWRQQLRTLDEPTRLSGCFGRTRQSEAVPGGFDAFEQVLDTQTTQALDFFARQQKVTLNSLVQAAWLILLQRYSKQDTVAFGATVAGRPADLPGVETQLGLFINTLPIIACPQPNHSVASWVAQVQAQNLSLREHEHTALHDIQRWAGLGSQGLFDNILVFENFPVAEALQQAAPGNLVLGEVSDFEQTNYALTVAVSSGARLSLSYEYRLADFDPRTIRRIATHFQHLLLEMIRDPAQALGQLSLVAQEEACELLEQAVGGHVEYPREHCVQQLIEAQVARTPEAVAVVMGDQSLTYQALNTQANRLAHKLRDLGAGPDQLVGLAVERSLDMAIGLLAILKSGAGYVPLDPNYPQDRLDYMLADSGVQLLVIQDALRERLEIAPHIHTLNLHDGLQAYSSANPSPLATAQNLAYVIYTSGSTGQPKGVAIAHAALAEFCRIAADYSQLSADDRVLQFATFSFDGFVEQFYPTLCLGARVVLRDAAVWDTGRFYDEVLRHGITVADLPAAYWHLFALDCAAAGPRTYGNLRQIHVGGEAMSAEGLRHWQAVGMGAVRLLNTYGPTEATVVSSTQVCDTLNLDALSEHGIPIGRPLPGRALHVLDKDFGLATVQNLGELYIGGHAGLARAYHNRPALTAERFLPNPFGQPGERLYRTGDLACRDEIGTVLYAGRADHQVKVRGFRIELGEVEACLQGHEAVREAAVIALDGPTGKQLVGYAVPNDGAVVLGDANAQQSLRSELREYLSSHLPDYMVPSHLSLLSQLPMTPNGKLDRKALPAPAFEQARDFRAPQSELQKQLAKIWEATLGLERVGLDDNFFELGGDSIVSIQLVSRARQEGIRFTPKDLFQHQTILGLSGVAQRSSGLVIDQGPVKGATLLIPIQQAFFEDAIPQRHHWNQSILLKSRETIVPQALDQALQQLLQHHDALRLGFTQQPHGWQAEHLASEEHALLWTREAATAEQLTAYCNQAQRSLNLGNGPLLRALLVTLQDGSQRLLVVVHHLVVDGVSWRILLEDLQAAYHAAKSGQFARLPAKTSSFQAWGERLRGYAQSAQVQQLPYWQQALANAPLDLPCDPLAAQTTPRVCSVSVGLDAQQTRRLLQDAPAAYRTQVNDLLLTALARAVCQWTVQDSTLIQLEGHGREDLFDDIDLTRTLGWFTTTFPVKLTPGQALGDSLKAIKEQLRSIPDRGIGYGALRYLADADSRASLKNLPVPRITFNYLGQLDQSFDEHALFIPAGEDGGDNQDEGAPLENWLNINGQVFAGELKLEWSFSTRHFSEQTIHQLARAYERELVELIEHCTDGRHTAATPSDFPLAQLTQAQLDSLPIDSGHIQDIYPLSPMQQGMLFHTLYTAQNSAYINQMRLDMDGLDPQRFAQAWSTVIARHDILRTAFFWEGELTQPLQVVHKQVQLPLQTLDIRHEANPRSVLDQLAHAELQQGLDPRHAPLMRLVLARTGERAYHLIFTHHHILMDGWSNSQLMGEVVQSYEGVALAPLVGRYRDYVSWLQDQDARADEHFWKQHLPDLEEPTLLARAIHPKVVDAPAGYGMHRHEHAEASARRLEAFAREHKVTANSIVQAAWLLVLQRYTGHATVAFGATVAGRPAQLSGVEQQLGLFINTLPVVATPQATQRVNAWVQQVQSHNLALREHEHVPLYEIQRWANRPGEPLFDSILVFENYPVAEALKQAASGELSFGQVDDHEQTSFALTVAIALKDTLSISFAYDRQQFSDEAIQGLSGHLERLLNSMLEDPQQRLGNLPMLGAVQHHNQIELWNQTDTEYPGEVFVQRLFEEQVRQQPDTTALVFDGQSLSYVELNHRANRLAHHLVSLGVGPDTLVGIAAERSLEMVVGLLAILKAGGAYVPLDPEYPQDRLAYMFEDSGIPLLLTQSHLMAALPIPAQLNCLCLDVPQAWSDQSTANPCPPLAPENLAYVIYTSGSTGRPKGAGNRHVALHNRLMWMQQAYGIDQQDRILQKTPFSFDVSVWEFFWPLMMGARLVLAGVGDHRDPARLVQLITDEQISTLHFVPSMLQAFVSDPRANQCTAPLRIICSGEALPIDLQRQVTAQLPNTTLTNLYGPTEAAIDVTYWACIEEQRDAVPIGQPIANLQTYVLDANLNPLPAGIAGELYLAGIGLARGYHGRPGLTAERFVPSPFVSGALLYRTGDLAHQRPDGVIEYAGRLDHQVKIRGLRIELGEIEARLQEQPAVRESVVVARDVAGSQQLVAYVVPADADVAVSSHSEWLHAIKQTLRAGLPDYMVPAYWVVLDSMPLSPNGKLDRKALPLPETVSASRNRVEPRNAREQQMCAAWEQVLGVDQVSITDNFFELGGHSLLVLQVVSKINGLCDLQLSLHDFMTHPSIEALSDNLALQGTQLSVPLNQNASNHSPLFCFHPNLGMVHSYHPLASALRDQAPVYGIICRAFAQGRWSDIEWQEMINEYVQSIRAVQPNGPYHLAGWSLGGTLALEAAHILETAGEQVAFVGLIDPPPPRTLLAYWEAVEQQERDEQQHAPEADNGLELFSLLFPEHAEAARNVLNAMELGLSSAEREATFMAWARQHVDQGEAVFASLQLGKQEMALGDEISQHMTRLAQAFAYRAINAPLHCWWAQNDKGPAMIETLERTLQDALGKDCLHGSVSLPTDHEGIIHDPRMIQSLVSAFLNATR</sequence>
<dbReference type="InterPro" id="IPR006162">
    <property type="entry name" value="Ppantetheine_attach_site"/>
</dbReference>
<evidence type="ECO:0000259" key="5">
    <source>
        <dbReference type="PROSITE" id="PS50075"/>
    </source>
</evidence>
<keyword evidence="7" id="KW-1185">Reference proteome</keyword>
<dbReference type="Gene3D" id="3.30.559.30">
    <property type="entry name" value="Nonribosomal peptide synthetase, condensation domain"/>
    <property type="match status" value="5"/>
</dbReference>
<dbReference type="SUPFAM" id="SSF47336">
    <property type="entry name" value="ACP-like"/>
    <property type="match status" value="3"/>
</dbReference>
<feature type="domain" description="Carrier" evidence="5">
    <location>
        <begin position="1023"/>
        <end position="1097"/>
    </location>
</feature>
<dbReference type="SUPFAM" id="SSF53474">
    <property type="entry name" value="alpha/beta-Hydrolases"/>
    <property type="match status" value="1"/>
</dbReference>
<gene>
    <name evidence="6" type="ORF">CQZ99_19960</name>
</gene>
<dbReference type="FunFam" id="3.40.50.980:FF:000001">
    <property type="entry name" value="Non-ribosomal peptide synthetase"/>
    <property type="match status" value="3"/>
</dbReference>
<dbReference type="InterPro" id="IPR001242">
    <property type="entry name" value="Condensation_dom"/>
</dbReference>